<dbReference type="Pfam" id="PF02872">
    <property type="entry name" value="5_nucleotid_C"/>
    <property type="match status" value="1"/>
</dbReference>
<dbReference type="Proteomes" id="UP001156666">
    <property type="component" value="Unassembled WGS sequence"/>
</dbReference>
<gene>
    <name evidence="2" type="ORF">GCM10007940_18250</name>
</gene>
<evidence type="ECO:0000259" key="1">
    <source>
        <dbReference type="Pfam" id="PF02872"/>
    </source>
</evidence>
<dbReference type="InterPro" id="IPR008334">
    <property type="entry name" value="5'-Nucleotdase_C"/>
</dbReference>
<evidence type="ECO:0000313" key="2">
    <source>
        <dbReference type="EMBL" id="GLR17210.1"/>
    </source>
</evidence>
<dbReference type="PANTHER" id="PTHR11575">
    <property type="entry name" value="5'-NUCLEOTIDASE-RELATED"/>
    <property type="match status" value="1"/>
</dbReference>
<dbReference type="PANTHER" id="PTHR11575:SF24">
    <property type="entry name" value="5'-NUCLEOTIDASE"/>
    <property type="match status" value="1"/>
</dbReference>
<dbReference type="GO" id="GO:0009166">
    <property type="term" value="P:nucleotide catabolic process"/>
    <property type="evidence" value="ECO:0007669"/>
    <property type="project" value="InterPro"/>
</dbReference>
<evidence type="ECO:0000313" key="3">
    <source>
        <dbReference type="Proteomes" id="UP001156666"/>
    </source>
</evidence>
<reference evidence="2" key="1">
    <citation type="journal article" date="2014" name="Int. J. Syst. Evol. Microbiol.">
        <title>Complete genome sequence of Corynebacterium casei LMG S-19264T (=DSM 44701T), isolated from a smear-ripened cheese.</title>
        <authorList>
            <consortium name="US DOE Joint Genome Institute (JGI-PGF)"/>
            <person name="Walter F."/>
            <person name="Albersmeier A."/>
            <person name="Kalinowski J."/>
            <person name="Ruckert C."/>
        </authorList>
    </citation>
    <scope>NUCLEOTIDE SEQUENCE</scope>
    <source>
        <strain evidence="2">NBRC 108769</strain>
    </source>
</reference>
<dbReference type="PRINTS" id="PR01607">
    <property type="entry name" value="APYRASEFAMLY"/>
</dbReference>
<keyword evidence="3" id="KW-1185">Reference proteome</keyword>
<name>A0AA37SSG4_9BACT</name>
<dbReference type="GO" id="GO:0016787">
    <property type="term" value="F:hydrolase activity"/>
    <property type="evidence" value="ECO:0007669"/>
    <property type="project" value="InterPro"/>
</dbReference>
<proteinExistence type="predicted"/>
<dbReference type="InterPro" id="IPR036907">
    <property type="entry name" value="5'-Nucleotdase_C_sf"/>
</dbReference>
<dbReference type="Gene3D" id="3.90.780.10">
    <property type="entry name" value="5'-Nucleotidase, C-terminal domain"/>
    <property type="match status" value="1"/>
</dbReference>
<reference evidence="2" key="2">
    <citation type="submission" date="2023-01" db="EMBL/GenBank/DDBJ databases">
        <title>Draft genome sequence of Portibacter lacus strain NBRC 108769.</title>
        <authorList>
            <person name="Sun Q."/>
            <person name="Mori K."/>
        </authorList>
    </citation>
    <scope>NUCLEOTIDE SEQUENCE</scope>
    <source>
        <strain evidence="2">NBRC 108769</strain>
    </source>
</reference>
<organism evidence="2 3">
    <name type="scientific">Portibacter lacus</name>
    <dbReference type="NCBI Taxonomy" id="1099794"/>
    <lineage>
        <taxon>Bacteria</taxon>
        <taxon>Pseudomonadati</taxon>
        <taxon>Bacteroidota</taxon>
        <taxon>Saprospiria</taxon>
        <taxon>Saprospirales</taxon>
        <taxon>Haliscomenobacteraceae</taxon>
        <taxon>Portibacter</taxon>
    </lineage>
</organism>
<dbReference type="EMBL" id="BSOH01000010">
    <property type="protein sequence ID" value="GLR17210.1"/>
    <property type="molecule type" value="Genomic_DNA"/>
</dbReference>
<dbReference type="SUPFAM" id="SSF55816">
    <property type="entry name" value="5'-nucleotidase (syn. UDP-sugar hydrolase), C-terminal domain"/>
    <property type="match status" value="1"/>
</dbReference>
<dbReference type="AlphaFoldDB" id="A0AA37SSG4"/>
<feature type="domain" description="5'-Nucleotidase C-terminal" evidence="1">
    <location>
        <begin position="44"/>
        <end position="188"/>
    </location>
</feature>
<protein>
    <recommendedName>
        <fullName evidence="1">5'-Nucleotidase C-terminal domain-containing protein</fullName>
    </recommendedName>
</protein>
<dbReference type="InterPro" id="IPR006179">
    <property type="entry name" value="5_nucleotidase/apyrase"/>
</dbReference>
<comment type="caution">
    <text evidence="2">The sequence shown here is derived from an EMBL/GenBank/DDBJ whole genome shotgun (WGS) entry which is preliminary data.</text>
</comment>
<sequence>MIWHTADAKYERIEIGKDKQQNQEMAKLIDPYKSQLDAKMNIVIGELDVELVKERVESSIGNWFTDIMLDEANRISTTKVDFAVQNYGGVRSNSIAKGPITVRTVYEVMPFENMLVAVDLSGKDVLKLFDMIAEYGGWPISRGVKFDIKEGKAINVKIDGKDVDLDKTYRIALNDYVAEGGDNTSVFANAPIYEYNLLVRDAIINHIKRDTEEGIVQTARKEGRITKLD</sequence>
<accession>A0AA37SSG4</accession>